<dbReference type="Proteomes" id="UP001516023">
    <property type="component" value="Unassembled WGS sequence"/>
</dbReference>
<feature type="region of interest" description="Disordered" evidence="4">
    <location>
        <begin position="1191"/>
        <end position="1226"/>
    </location>
</feature>
<evidence type="ECO:0000313" key="7">
    <source>
        <dbReference type="Proteomes" id="UP001516023"/>
    </source>
</evidence>
<dbReference type="PANTHER" id="PTHR47764:SF2">
    <property type="entry name" value="UBIQUITIN-LIKE PROTEASE FAMILY PROFILE DOMAIN-CONTAINING PROTEIN"/>
    <property type="match status" value="1"/>
</dbReference>
<keyword evidence="2" id="KW-0645">Protease</keyword>
<comment type="similarity">
    <text evidence="1">Belongs to the peptidase C48 family.</text>
</comment>
<feature type="region of interest" description="Disordered" evidence="4">
    <location>
        <begin position="899"/>
        <end position="933"/>
    </location>
</feature>
<feature type="region of interest" description="Disordered" evidence="4">
    <location>
        <begin position="96"/>
        <end position="140"/>
    </location>
</feature>
<feature type="domain" description="Ubiquitin-like protease family profile" evidence="5">
    <location>
        <begin position="936"/>
        <end position="1128"/>
    </location>
</feature>
<name>A0ABD3QZA2_9STRA</name>
<dbReference type="InterPro" id="IPR038765">
    <property type="entry name" value="Papain-like_cys_pep_sf"/>
</dbReference>
<dbReference type="GO" id="GO:0006508">
    <property type="term" value="P:proteolysis"/>
    <property type="evidence" value="ECO:0007669"/>
    <property type="project" value="UniProtKB-KW"/>
</dbReference>
<evidence type="ECO:0000256" key="3">
    <source>
        <dbReference type="ARBA" id="ARBA00022801"/>
    </source>
</evidence>
<feature type="compositionally biased region" description="Pro residues" evidence="4">
    <location>
        <begin position="123"/>
        <end position="133"/>
    </location>
</feature>
<feature type="compositionally biased region" description="Polar residues" evidence="4">
    <location>
        <begin position="574"/>
        <end position="592"/>
    </location>
</feature>
<feature type="compositionally biased region" description="Low complexity" evidence="4">
    <location>
        <begin position="300"/>
        <end position="310"/>
    </location>
</feature>
<gene>
    <name evidence="6" type="ORF">HJC23_005851</name>
</gene>
<feature type="compositionally biased region" description="Polar residues" evidence="4">
    <location>
        <begin position="546"/>
        <end position="556"/>
    </location>
</feature>
<feature type="compositionally biased region" description="Basic and acidic residues" evidence="4">
    <location>
        <begin position="924"/>
        <end position="933"/>
    </location>
</feature>
<protein>
    <recommendedName>
        <fullName evidence="5">Ubiquitin-like protease family profile domain-containing protein</fullName>
    </recommendedName>
</protein>
<proteinExistence type="inferred from homology"/>
<dbReference type="PROSITE" id="PS50600">
    <property type="entry name" value="ULP_PROTEASE"/>
    <property type="match status" value="1"/>
</dbReference>
<keyword evidence="3" id="KW-0378">Hydrolase</keyword>
<reference evidence="6 7" key="1">
    <citation type="journal article" date="2020" name="G3 (Bethesda)">
        <title>Improved Reference Genome for Cyclotella cryptica CCMP332, a Model for Cell Wall Morphogenesis, Salinity Adaptation, and Lipid Production in Diatoms (Bacillariophyta).</title>
        <authorList>
            <person name="Roberts W.R."/>
            <person name="Downey K.M."/>
            <person name="Ruck E.C."/>
            <person name="Traller J.C."/>
            <person name="Alverson A.J."/>
        </authorList>
    </citation>
    <scope>NUCLEOTIDE SEQUENCE [LARGE SCALE GENOMIC DNA]</scope>
    <source>
        <strain evidence="6 7">CCMP332</strain>
    </source>
</reference>
<feature type="compositionally biased region" description="Acidic residues" evidence="4">
    <location>
        <begin position="50"/>
        <end position="60"/>
    </location>
</feature>
<dbReference type="PANTHER" id="PTHR47764">
    <property type="entry name" value="UBIQUITIN-LIKE-SPECIFIC PROTEASE 2B-RELATED"/>
    <property type="match status" value="1"/>
</dbReference>
<feature type="region of interest" description="Disordered" evidence="4">
    <location>
        <begin position="282"/>
        <end position="337"/>
    </location>
</feature>
<evidence type="ECO:0000313" key="6">
    <source>
        <dbReference type="EMBL" id="KAL3805607.1"/>
    </source>
</evidence>
<feature type="compositionally biased region" description="Basic and acidic residues" evidence="4">
    <location>
        <begin position="1217"/>
        <end position="1226"/>
    </location>
</feature>
<feature type="compositionally biased region" description="Basic and acidic residues" evidence="4">
    <location>
        <begin position="106"/>
        <end position="116"/>
    </location>
</feature>
<feature type="region of interest" description="Disordered" evidence="4">
    <location>
        <begin position="546"/>
        <end position="670"/>
    </location>
</feature>
<evidence type="ECO:0000256" key="2">
    <source>
        <dbReference type="ARBA" id="ARBA00022670"/>
    </source>
</evidence>
<organism evidence="6 7">
    <name type="scientific">Cyclotella cryptica</name>
    <dbReference type="NCBI Taxonomy" id="29204"/>
    <lineage>
        <taxon>Eukaryota</taxon>
        <taxon>Sar</taxon>
        <taxon>Stramenopiles</taxon>
        <taxon>Ochrophyta</taxon>
        <taxon>Bacillariophyta</taxon>
        <taxon>Coscinodiscophyceae</taxon>
        <taxon>Thalassiosirophycidae</taxon>
        <taxon>Stephanodiscales</taxon>
        <taxon>Stephanodiscaceae</taxon>
        <taxon>Cyclotella</taxon>
    </lineage>
</organism>
<sequence length="1226" mass="141158">MDFAAPLSRTHGTKTYSHQHQNQQRQQRCRRRRKSTPIQPVRSHDVDLNNLDDDDDDDESVQSRFSAGGSDDDNNDNDGPRRREENRRNHVKELLMQNQQQQQQQHTHEMAARDDVQDLTCDSPPPSPSPPPPHPHEHPKEETLQRVFDGVRTDGCTNDAAKTTMAEWKKQGIIGNDVDDSIDCIEETIRPKDTSKEQRRQRMRTNDRHFVQGASKYQRDVLSGARYSEDPLDQAQEEQNQNRQVATAAEFRNKKNFTQTMIGNMTAIMDSTRFGVGQIKERYGRGDMTSIRQKQKQQKAQRQQQQQQRQVEVKRQSPWDRKPKKKPSEEDDHEVVDDSMHHLSEIISFNDAIHKSPNHSSVSAECPIDTIWSIGKRKKRECVVDSVEIVASKRHSKDQSEKRVTNEDRMIDEEMVEVDETNPNEEGDIREALHSCDRPLSTEEIELVRTPNERRGRSYYDYNIFDLEQSPLERESKRKPAPWIDADPEEAIEGVSNLKLTRANNGSSVPKKKPIKGKSQVFGTKFRQKDDIENADHWKITEYRNENCNNSPVKNTKNSKRDDPTRKLLKQSGMAVQTPTCNDDWVSSSKCASSDDEWTNRSKDKKKSSPKHRKIVSSSTTSRRITRSHAEPQVGATEENAITIDSDTDDSSAGDIGVESSPTIQEDKEETQKRITRAAGDLASIDVARIAIGEKVFRSKCALKFQWGTKAPYLLFAFSTGGSQFVNIKVHLQGEELNELAYFIAEDDEKGVPSDKFDDSMSIVAFCVRPSRDNTLDRFSDCYDGETEGKQYIAIEVRDKEEFQSMLKQMKEHPDLRAFCMDACLEYYNLAAYTKALVNDDKVEREKRHSIPRTRSRGTNKALSSENKLLVVYPFKVEEEILQSISSKLTELSGHRLGVAEATESASETDDLDEGNDDGNEQEGQARDTSTRTHYLTIREDDKERLQPGQFLNDTLVDFWMSWISRNKSHRDSNDVHFFTSHFLTTLEDEGPRGVASWTLRKKRKINVFKKKLIFVPVNGDMHWSLCVIVNPGLILKTDEGSDTDDNEDDEWPCILFLDSLRMHRKERVAKRMREWLNFEWNRSMKDTEGFRPDPFSREQMKLVTPKVPYQENGCDCGVFVCRYAYNLYTMRSEKFTRSGIRDKFKHLITDGPAFQFNMDDIARIREELKTLVDALAGLYSKFKREEKELKMAAKQQTHAQNEAVDQEEKENSPQQKSDHPEECAL</sequence>
<dbReference type="GO" id="GO:0008233">
    <property type="term" value="F:peptidase activity"/>
    <property type="evidence" value="ECO:0007669"/>
    <property type="project" value="UniProtKB-KW"/>
</dbReference>
<dbReference type="Pfam" id="PF02902">
    <property type="entry name" value="Peptidase_C48"/>
    <property type="match status" value="1"/>
</dbReference>
<accession>A0ABD3QZA2</accession>
<dbReference type="AlphaFoldDB" id="A0ABD3QZA2"/>
<evidence type="ECO:0000256" key="4">
    <source>
        <dbReference type="SAM" id="MobiDB-lite"/>
    </source>
</evidence>
<evidence type="ECO:0000256" key="1">
    <source>
        <dbReference type="ARBA" id="ARBA00005234"/>
    </source>
</evidence>
<keyword evidence="7" id="KW-1185">Reference proteome</keyword>
<dbReference type="SUPFAM" id="SSF54001">
    <property type="entry name" value="Cysteine proteinases"/>
    <property type="match status" value="1"/>
</dbReference>
<dbReference type="EMBL" id="JABMIG020000002">
    <property type="protein sequence ID" value="KAL3805607.1"/>
    <property type="molecule type" value="Genomic_DNA"/>
</dbReference>
<feature type="compositionally biased region" description="Acidic residues" evidence="4">
    <location>
        <begin position="907"/>
        <end position="921"/>
    </location>
</feature>
<dbReference type="Gene3D" id="3.40.395.10">
    <property type="entry name" value="Adenoviral Proteinase, Chain A"/>
    <property type="match status" value="1"/>
</dbReference>
<dbReference type="InterPro" id="IPR003653">
    <property type="entry name" value="Peptidase_C48_C"/>
</dbReference>
<feature type="region of interest" description="Disordered" evidence="4">
    <location>
        <begin position="1"/>
        <end position="83"/>
    </location>
</feature>
<feature type="compositionally biased region" description="Basic and acidic residues" evidence="4">
    <location>
        <begin position="311"/>
        <end position="321"/>
    </location>
</feature>
<feature type="compositionally biased region" description="Basic residues" evidence="4">
    <location>
        <begin position="603"/>
        <end position="615"/>
    </location>
</feature>
<comment type="caution">
    <text evidence="6">The sequence shown here is derived from an EMBL/GenBank/DDBJ whole genome shotgun (WGS) entry which is preliminary data.</text>
</comment>
<evidence type="ECO:0000259" key="5">
    <source>
        <dbReference type="PROSITE" id="PS50600"/>
    </source>
</evidence>